<evidence type="ECO:0000313" key="2">
    <source>
        <dbReference type="EMBL" id="MDN4473961.1"/>
    </source>
</evidence>
<dbReference type="Proteomes" id="UP001172738">
    <property type="component" value="Unassembled WGS sequence"/>
</dbReference>
<accession>A0ABT8G489</accession>
<dbReference type="RefSeq" id="WP_301129972.1">
    <property type="nucleotide sequence ID" value="NZ_JAUHPV010000009.1"/>
</dbReference>
<reference evidence="2" key="1">
    <citation type="submission" date="2023-06" db="EMBL/GenBank/DDBJ databases">
        <title>SYSU T00b26.</title>
        <authorList>
            <person name="Gao L."/>
            <person name="Fang B.-Z."/>
            <person name="Li W.-J."/>
        </authorList>
    </citation>
    <scope>NUCLEOTIDE SEQUENCE</scope>
    <source>
        <strain evidence="2">SYSU T00b26</strain>
    </source>
</reference>
<comment type="caution">
    <text evidence="2">The sequence shown here is derived from an EMBL/GenBank/DDBJ whole genome shotgun (WGS) entry which is preliminary data.</text>
</comment>
<organism evidence="2 3">
    <name type="scientific">Demequina zhanjiangensis</name>
    <dbReference type="NCBI Taxonomy" id="3051659"/>
    <lineage>
        <taxon>Bacteria</taxon>
        <taxon>Bacillati</taxon>
        <taxon>Actinomycetota</taxon>
        <taxon>Actinomycetes</taxon>
        <taxon>Micrococcales</taxon>
        <taxon>Demequinaceae</taxon>
        <taxon>Demequina</taxon>
    </lineage>
</organism>
<sequence>MDTQATRTARELGGTWIAPFGVGAMLMGTSTPEGEARRILDHFVGEVAPRFSAPDGTPARAMIDTADCYCWWEAPGTDGGQSESLLGRWLAETGARERVHLATKGTARLREFDGAFLPDGDPDWAWAYDHFVGASREVLMTSVDASLERLGTDRLDLYYVHVDDRSVPLEESVGALAGMVADGRIGGYAWSNAPAWRLALVQETARAHGWPLPATIQEEHSYLRPRAGLERVAVIGAEHLDLARASAMPIVAYSPVLKGLFSAKERRDPSFWAMASYAGPDADARLATIDEVASQTGATGNQVALAWLMAQESPQVVPLVGARTWDQYLECAEAVDVVLDADQLALLDAAGA</sequence>
<dbReference type="InterPro" id="IPR036812">
    <property type="entry name" value="NAD(P)_OxRdtase_dom_sf"/>
</dbReference>
<protein>
    <submittedName>
        <fullName evidence="2">Aldo/keto reductase</fullName>
    </submittedName>
</protein>
<proteinExistence type="predicted"/>
<feature type="domain" description="NADP-dependent oxidoreductase" evidence="1">
    <location>
        <begin position="21"/>
        <end position="350"/>
    </location>
</feature>
<dbReference type="PANTHER" id="PTHR43364:SF6">
    <property type="entry name" value="OXIDOREDUCTASE-RELATED"/>
    <property type="match status" value="1"/>
</dbReference>
<dbReference type="Pfam" id="PF00248">
    <property type="entry name" value="Aldo_ket_red"/>
    <property type="match status" value="1"/>
</dbReference>
<dbReference type="InterPro" id="IPR023210">
    <property type="entry name" value="NADP_OxRdtase_dom"/>
</dbReference>
<dbReference type="SUPFAM" id="SSF51430">
    <property type="entry name" value="NAD(P)-linked oxidoreductase"/>
    <property type="match status" value="1"/>
</dbReference>
<gene>
    <name evidence="2" type="ORF">QQX04_13245</name>
</gene>
<keyword evidence="3" id="KW-1185">Reference proteome</keyword>
<dbReference type="PANTHER" id="PTHR43364">
    <property type="entry name" value="NADH-SPECIFIC METHYLGLYOXAL REDUCTASE-RELATED"/>
    <property type="match status" value="1"/>
</dbReference>
<evidence type="ECO:0000259" key="1">
    <source>
        <dbReference type="Pfam" id="PF00248"/>
    </source>
</evidence>
<dbReference type="InterPro" id="IPR050523">
    <property type="entry name" value="AKR_Detox_Biosynth"/>
</dbReference>
<dbReference type="Gene3D" id="3.20.20.100">
    <property type="entry name" value="NADP-dependent oxidoreductase domain"/>
    <property type="match status" value="1"/>
</dbReference>
<name>A0ABT8G489_9MICO</name>
<evidence type="ECO:0000313" key="3">
    <source>
        <dbReference type="Proteomes" id="UP001172738"/>
    </source>
</evidence>
<dbReference type="EMBL" id="JAUHPV010000009">
    <property type="protein sequence ID" value="MDN4473961.1"/>
    <property type="molecule type" value="Genomic_DNA"/>
</dbReference>